<evidence type="ECO:0000313" key="2">
    <source>
        <dbReference type="EMBL" id="RXW13844.1"/>
    </source>
</evidence>
<dbReference type="EMBL" id="SDEE01000817">
    <property type="protein sequence ID" value="RXW13844.1"/>
    <property type="molecule type" value="Genomic_DNA"/>
</dbReference>
<accession>A0A4Q2D634</accession>
<feature type="compositionally biased region" description="Acidic residues" evidence="1">
    <location>
        <begin position="391"/>
        <end position="412"/>
    </location>
</feature>
<evidence type="ECO:0000256" key="1">
    <source>
        <dbReference type="SAM" id="MobiDB-lite"/>
    </source>
</evidence>
<dbReference type="AlphaFoldDB" id="A0A4Q2D634"/>
<gene>
    <name evidence="2" type="ORF">EST38_g12010</name>
</gene>
<dbReference type="InterPro" id="IPR046521">
    <property type="entry name" value="DUF6698"/>
</dbReference>
<feature type="region of interest" description="Disordered" evidence="1">
    <location>
        <begin position="1"/>
        <end position="50"/>
    </location>
</feature>
<dbReference type="STRING" id="2316362.A0A4Q2D634"/>
<feature type="region of interest" description="Disordered" evidence="1">
    <location>
        <begin position="362"/>
        <end position="507"/>
    </location>
</feature>
<proteinExistence type="predicted"/>
<feature type="compositionally biased region" description="Acidic residues" evidence="1">
    <location>
        <begin position="369"/>
        <end position="383"/>
    </location>
</feature>
<sequence length="507" mass="55846">MPPYRVVLNPNGAAEESDKENSPLRYGTSRPTNGGGLKRPASDPLDWPGRRKAVKSDPLVHHGRHFGRTVYAFANIRSLLQIGIEASSDNPPVTLEERRIYHVFWKLTRMVPGLDTTVLNADEDELNQIASLKGANSARSDDTRSVKGPVLDWITPEDNSPLTPPLSRNSKYDRGYNHSRTGYLLCPVNLNWSDPATKNALRNKELIPTGDTWPLFLYKDEKFDPSDPWAGLLRNRILVLGFKHIFTSPSSTDDTPRATRSGNAIIHGMTKVTRASIAYVATQIRFALSSASVFTRSDRDTDSETFYRSILELLDDPKEDAEVKELLSWWNKRIFPASSAVRRVAPENSALALIRARRAAFEKAMSSEEPSDQDQDDADEGEEGAVRFGNDDDDGDGYDEEGAYDYCGDEDPQASVPPEDRSVPGSSLKTLKPSRKVSGGDKEAGKVKNSGIGKDSKGKGRAQPDVPKGSSSKGSKNLSFKLPPVRTLRSRHPNGAFGLIPPVEDTN</sequence>
<dbReference type="OrthoDB" id="3160134at2759"/>
<name>A0A4Q2D634_9AGAR</name>
<evidence type="ECO:0000313" key="3">
    <source>
        <dbReference type="Proteomes" id="UP000290288"/>
    </source>
</evidence>
<reference evidence="2 3" key="1">
    <citation type="submission" date="2019-01" db="EMBL/GenBank/DDBJ databases">
        <title>Draft genome sequence of Psathyrella aberdarensis IHI B618.</title>
        <authorList>
            <person name="Buettner E."/>
            <person name="Kellner H."/>
        </authorList>
    </citation>
    <scope>NUCLEOTIDE SEQUENCE [LARGE SCALE GENOMIC DNA]</scope>
    <source>
        <strain evidence="2 3">IHI B618</strain>
    </source>
</reference>
<keyword evidence="3" id="KW-1185">Reference proteome</keyword>
<dbReference type="Proteomes" id="UP000290288">
    <property type="component" value="Unassembled WGS sequence"/>
</dbReference>
<comment type="caution">
    <text evidence="2">The sequence shown here is derived from an EMBL/GenBank/DDBJ whole genome shotgun (WGS) entry which is preliminary data.</text>
</comment>
<organism evidence="2 3">
    <name type="scientific">Candolleomyces aberdarensis</name>
    <dbReference type="NCBI Taxonomy" id="2316362"/>
    <lineage>
        <taxon>Eukaryota</taxon>
        <taxon>Fungi</taxon>
        <taxon>Dikarya</taxon>
        <taxon>Basidiomycota</taxon>
        <taxon>Agaricomycotina</taxon>
        <taxon>Agaricomycetes</taxon>
        <taxon>Agaricomycetidae</taxon>
        <taxon>Agaricales</taxon>
        <taxon>Agaricineae</taxon>
        <taxon>Psathyrellaceae</taxon>
        <taxon>Candolleomyces</taxon>
    </lineage>
</organism>
<protein>
    <submittedName>
        <fullName evidence="2">Uncharacterized protein</fullName>
    </submittedName>
</protein>
<dbReference type="Pfam" id="PF20414">
    <property type="entry name" value="DUF6698"/>
    <property type="match status" value="1"/>
</dbReference>